<feature type="transmembrane region" description="Helical" evidence="1">
    <location>
        <begin position="126"/>
        <end position="143"/>
    </location>
</feature>
<comment type="caution">
    <text evidence="2">The sequence shown here is derived from an EMBL/GenBank/DDBJ whole genome shotgun (WGS) entry which is preliminary data.</text>
</comment>
<dbReference type="EMBL" id="LGUT01000286">
    <property type="protein sequence ID" value="KOG91387.1"/>
    <property type="molecule type" value="Genomic_DNA"/>
</dbReference>
<evidence type="ECO:0000313" key="2">
    <source>
        <dbReference type="EMBL" id="KOG91387.1"/>
    </source>
</evidence>
<keyword evidence="3" id="KW-1185">Reference proteome</keyword>
<name>A0ABR5JDF3_9ACTN</name>
<sequence length="201" mass="22100">TLGDVSLDDMGGLGLISVLPGATLLGAALLVLAFASALWLGRPRRGLLLAIVVLTVVSLHAVPAVLESEPRFATAWQHVGFLDFIDRTGTAVPDLDARWSWPGFFAAAAFVARACGVDDLSGVLRWWPLVVQLLYLAPFALLLKAVRAGWRAKWTAAWLFALCGWVGQDYFSPQALNYLIYLLFVAVLLVWFRWPRPLRGR</sequence>
<protein>
    <recommendedName>
        <fullName evidence="4">Integral membrane protein</fullName>
    </recommendedName>
</protein>
<feature type="transmembrane region" description="Helical" evidence="1">
    <location>
        <begin position="47"/>
        <end position="66"/>
    </location>
</feature>
<keyword evidence="1" id="KW-1133">Transmembrane helix</keyword>
<keyword evidence="1" id="KW-0472">Membrane</keyword>
<feature type="transmembrane region" description="Helical" evidence="1">
    <location>
        <begin position="12"/>
        <end position="40"/>
    </location>
</feature>
<gene>
    <name evidence="2" type="ORF">ADK38_03475</name>
</gene>
<evidence type="ECO:0008006" key="4">
    <source>
        <dbReference type="Google" id="ProtNLM"/>
    </source>
</evidence>
<evidence type="ECO:0000256" key="1">
    <source>
        <dbReference type="SAM" id="Phobius"/>
    </source>
</evidence>
<organism evidence="2 3">
    <name type="scientific">Streptomyces varsoviensis</name>
    <dbReference type="NCBI Taxonomy" id="67373"/>
    <lineage>
        <taxon>Bacteria</taxon>
        <taxon>Bacillati</taxon>
        <taxon>Actinomycetota</taxon>
        <taxon>Actinomycetes</taxon>
        <taxon>Kitasatosporales</taxon>
        <taxon>Streptomycetaceae</taxon>
        <taxon>Streptomyces</taxon>
    </lineage>
</organism>
<keyword evidence="1" id="KW-0812">Transmembrane</keyword>
<dbReference type="Proteomes" id="UP000037020">
    <property type="component" value="Unassembled WGS sequence"/>
</dbReference>
<feature type="non-terminal residue" evidence="2">
    <location>
        <position position="1"/>
    </location>
</feature>
<evidence type="ECO:0000313" key="3">
    <source>
        <dbReference type="Proteomes" id="UP000037020"/>
    </source>
</evidence>
<feature type="non-terminal residue" evidence="2">
    <location>
        <position position="201"/>
    </location>
</feature>
<proteinExistence type="predicted"/>
<accession>A0ABR5JDF3</accession>
<feature type="transmembrane region" description="Helical" evidence="1">
    <location>
        <begin position="178"/>
        <end position="194"/>
    </location>
</feature>
<reference evidence="2 3" key="1">
    <citation type="submission" date="2015-07" db="EMBL/GenBank/DDBJ databases">
        <authorList>
            <person name="Ju K.-S."/>
            <person name="Doroghazi J.R."/>
            <person name="Metcalf W.W."/>
        </authorList>
    </citation>
    <scope>NUCLEOTIDE SEQUENCE [LARGE SCALE GENOMIC DNA]</scope>
    <source>
        <strain evidence="2 3">NRRL B-3589</strain>
    </source>
</reference>